<evidence type="ECO:0000313" key="5">
    <source>
        <dbReference type="Proteomes" id="UP000460549"/>
    </source>
</evidence>
<name>A0A7X2PDG9_9SPIO</name>
<evidence type="ECO:0000256" key="1">
    <source>
        <dbReference type="ARBA" id="ARBA00022649"/>
    </source>
</evidence>
<dbReference type="NCBIfam" id="TIGR00053">
    <property type="entry name" value="YafQ family addiction module toxin"/>
    <property type="match status" value="1"/>
</dbReference>
<dbReference type="Gene3D" id="3.30.2310.20">
    <property type="entry name" value="RelE-like"/>
    <property type="match status" value="1"/>
</dbReference>
<feature type="active site" description="Proton donor" evidence="3">
    <location>
        <position position="87"/>
    </location>
</feature>
<dbReference type="InterPro" id="IPR007712">
    <property type="entry name" value="RelE/ParE_toxin"/>
</dbReference>
<dbReference type="PANTHER" id="PTHR40588:SF1">
    <property type="entry name" value="MRNA INTERFERASE TOXIN YAFQ"/>
    <property type="match status" value="1"/>
</dbReference>
<dbReference type="InterPro" id="IPR035093">
    <property type="entry name" value="RelE/ParE_toxin_dom_sf"/>
</dbReference>
<evidence type="ECO:0000313" key="4">
    <source>
        <dbReference type="EMBL" id="MSU06355.1"/>
    </source>
</evidence>
<organism evidence="4 5">
    <name type="scientific">Bullifex porci</name>
    <dbReference type="NCBI Taxonomy" id="2606638"/>
    <lineage>
        <taxon>Bacteria</taxon>
        <taxon>Pseudomonadati</taxon>
        <taxon>Spirochaetota</taxon>
        <taxon>Spirochaetia</taxon>
        <taxon>Spirochaetales</taxon>
        <taxon>Spirochaetaceae</taxon>
        <taxon>Bullifex</taxon>
    </lineage>
</organism>
<dbReference type="Proteomes" id="UP000460549">
    <property type="component" value="Unassembled WGS sequence"/>
</dbReference>
<accession>A0A7X2PDG9</accession>
<dbReference type="Pfam" id="PF15738">
    <property type="entry name" value="YafQ_toxin"/>
    <property type="match status" value="1"/>
</dbReference>
<dbReference type="FunFam" id="3.30.2310.20:FF:000003">
    <property type="entry name" value="Type II toxin-antitoxin system YafQ family toxin"/>
    <property type="match status" value="1"/>
</dbReference>
<dbReference type="NCBIfam" id="TIGR02385">
    <property type="entry name" value="RelE_StbE"/>
    <property type="match status" value="1"/>
</dbReference>
<dbReference type="GO" id="GO:0004521">
    <property type="term" value="F:RNA endonuclease activity"/>
    <property type="evidence" value="ECO:0007669"/>
    <property type="project" value="TreeGrafter"/>
</dbReference>
<keyword evidence="5" id="KW-1185">Reference proteome</keyword>
<evidence type="ECO:0000256" key="2">
    <source>
        <dbReference type="ARBA" id="ARBA00061366"/>
    </source>
</evidence>
<dbReference type="RefSeq" id="WP_154425328.1">
    <property type="nucleotide sequence ID" value="NZ_VUNN01000010.1"/>
</dbReference>
<dbReference type="PIRSF" id="PIRSF006156">
    <property type="entry name" value="YafQ"/>
    <property type="match status" value="1"/>
</dbReference>
<dbReference type="GO" id="GO:0006402">
    <property type="term" value="P:mRNA catabolic process"/>
    <property type="evidence" value="ECO:0007669"/>
    <property type="project" value="TreeGrafter"/>
</dbReference>
<dbReference type="GO" id="GO:0006415">
    <property type="term" value="P:translational termination"/>
    <property type="evidence" value="ECO:0007669"/>
    <property type="project" value="TreeGrafter"/>
</dbReference>
<dbReference type="EMBL" id="VUNN01000010">
    <property type="protein sequence ID" value="MSU06355.1"/>
    <property type="molecule type" value="Genomic_DNA"/>
</dbReference>
<gene>
    <name evidence="4" type="ORF">FYJ80_06120</name>
</gene>
<proteinExistence type="inferred from homology"/>
<evidence type="ECO:0000256" key="3">
    <source>
        <dbReference type="PIRSR" id="PIRSR006156-1"/>
    </source>
</evidence>
<reference evidence="4 5" key="1">
    <citation type="submission" date="2019-08" db="EMBL/GenBank/DDBJ databases">
        <title>In-depth cultivation of the pig gut microbiome towards novel bacterial diversity and tailored functional studies.</title>
        <authorList>
            <person name="Wylensek D."/>
            <person name="Hitch T.C.A."/>
            <person name="Clavel T."/>
        </authorList>
    </citation>
    <scope>NUCLEOTIDE SEQUENCE [LARGE SCALE GENOMIC DNA]</scope>
    <source>
        <strain evidence="4 5">NM-380-WT-3C1</strain>
    </source>
</reference>
<keyword evidence="1" id="KW-1277">Toxin-antitoxin system</keyword>
<comment type="caution">
    <text evidence="4">The sequence shown here is derived from an EMBL/GenBank/DDBJ whole genome shotgun (WGS) entry which is preliminary data.</text>
</comment>
<dbReference type="AlphaFoldDB" id="A0A7X2PDG9"/>
<dbReference type="SUPFAM" id="SSF143011">
    <property type="entry name" value="RelE-like"/>
    <property type="match status" value="1"/>
</dbReference>
<sequence length="93" mass="10935">MKYDLQFTSQFKKDLKLAKKQNKDLGKLFEVIDILANGEILDAKYKDHSLTGNYRGTRECHVEPDWLLIYEIRGDVLVLMLYRLGSHSELFKK</sequence>
<comment type="similarity">
    <text evidence="2">Belongs to the RelE toxin family. YafQ subfamily.</text>
</comment>
<protein>
    <submittedName>
        <fullName evidence="4">Type II toxin-antitoxin system YafQ family toxin</fullName>
    </submittedName>
</protein>
<dbReference type="InterPro" id="IPR004386">
    <property type="entry name" value="Toxin_YafQ-like"/>
</dbReference>
<dbReference type="PANTHER" id="PTHR40588">
    <property type="entry name" value="MRNA INTERFERASE TOXIN YAFQ"/>
    <property type="match status" value="1"/>
</dbReference>